<feature type="compositionally biased region" description="Polar residues" evidence="9">
    <location>
        <begin position="816"/>
        <end position="829"/>
    </location>
</feature>
<dbReference type="Gene3D" id="1.20.120.560">
    <property type="entry name" value="alix/aip1 in complex with the ypdl late domain"/>
    <property type="match status" value="1"/>
</dbReference>
<dbReference type="InterPro" id="IPR036871">
    <property type="entry name" value="PX_dom_sf"/>
</dbReference>
<feature type="coiled-coil region" evidence="8">
    <location>
        <begin position="2167"/>
        <end position="2194"/>
    </location>
</feature>
<dbReference type="GO" id="GO:0043328">
    <property type="term" value="P:protein transport to vacuole involved in ubiquitin-dependent protein catabolic process via the multivesicular body sorting pathway"/>
    <property type="evidence" value="ECO:0007669"/>
    <property type="project" value="TreeGrafter"/>
</dbReference>
<dbReference type="InterPro" id="IPR025304">
    <property type="entry name" value="ALIX_V_dom"/>
</dbReference>
<feature type="domain" description="Tyrosine-protein phosphatase" evidence="10">
    <location>
        <begin position="1509"/>
        <end position="1767"/>
    </location>
</feature>
<dbReference type="GO" id="GO:0045022">
    <property type="term" value="P:early endosome to late endosome transport"/>
    <property type="evidence" value="ECO:0007669"/>
    <property type="project" value="TreeGrafter"/>
</dbReference>
<dbReference type="CDD" id="cd09234">
    <property type="entry name" value="V_HD-PTP_like"/>
    <property type="match status" value="1"/>
</dbReference>
<organism evidence="14 15">
    <name type="scientific">Coptotermes formosanus</name>
    <name type="common">Formosan subterranean termite</name>
    <dbReference type="NCBI Taxonomy" id="36987"/>
    <lineage>
        <taxon>Eukaryota</taxon>
        <taxon>Metazoa</taxon>
        <taxon>Ecdysozoa</taxon>
        <taxon>Arthropoda</taxon>
        <taxon>Hexapoda</taxon>
        <taxon>Insecta</taxon>
        <taxon>Pterygota</taxon>
        <taxon>Neoptera</taxon>
        <taxon>Polyneoptera</taxon>
        <taxon>Dictyoptera</taxon>
        <taxon>Blattodea</taxon>
        <taxon>Blattoidea</taxon>
        <taxon>Termitoidae</taxon>
        <taxon>Rhinotermitidae</taxon>
        <taxon>Coptotermes</taxon>
    </lineage>
</organism>
<dbReference type="InterPro" id="IPR038499">
    <property type="entry name" value="BRO1_sf"/>
</dbReference>
<dbReference type="OrthoDB" id="10266451at2759"/>
<evidence type="ECO:0000259" key="13">
    <source>
        <dbReference type="PROSITE" id="PS51180"/>
    </source>
</evidence>
<dbReference type="CDD" id="cd07621">
    <property type="entry name" value="BAR_SNX5_6"/>
    <property type="match status" value="1"/>
</dbReference>
<comment type="caution">
    <text evidence="14">The sequence shown here is derived from an EMBL/GenBank/DDBJ whole genome shotgun (WGS) entry which is preliminary data.</text>
</comment>
<dbReference type="InterPro" id="IPR015404">
    <property type="entry name" value="Vps5_C"/>
</dbReference>
<comment type="subcellular location">
    <subcellularLocation>
        <location evidence="2">Cytoplasm</location>
    </subcellularLocation>
    <subcellularLocation>
        <location evidence="1">Endosome</location>
    </subcellularLocation>
</comment>
<feature type="compositionally biased region" description="Low complexity" evidence="9">
    <location>
        <begin position="936"/>
        <end position="948"/>
    </location>
</feature>
<evidence type="ECO:0000259" key="11">
    <source>
        <dbReference type="PROSITE" id="PS50056"/>
    </source>
</evidence>
<dbReference type="PANTHER" id="PTHR23030:SF30">
    <property type="entry name" value="TYROSINE-PROTEIN PHOSPHATASE NON-RECEPTOR TYPE 23"/>
    <property type="match status" value="1"/>
</dbReference>
<evidence type="ECO:0000256" key="7">
    <source>
        <dbReference type="ARBA" id="ARBA00022927"/>
    </source>
</evidence>
<keyword evidence="4" id="KW-0813">Transport</keyword>
<accession>A0A6L2PN48</accession>
<evidence type="ECO:0000256" key="9">
    <source>
        <dbReference type="SAM" id="MobiDB-lite"/>
    </source>
</evidence>
<dbReference type="SUPFAM" id="SSF52799">
    <property type="entry name" value="(Phosphotyrosine protein) phosphatases II"/>
    <property type="match status" value="1"/>
</dbReference>
<feature type="domain" description="PX" evidence="12">
    <location>
        <begin position="1879"/>
        <end position="2026"/>
    </location>
</feature>
<keyword evidence="15" id="KW-1185">Reference proteome</keyword>
<dbReference type="Gene3D" id="1.20.1270.60">
    <property type="entry name" value="Arfaptin homology (AH) domain/BAR domain"/>
    <property type="match status" value="1"/>
</dbReference>
<dbReference type="Proteomes" id="UP000502823">
    <property type="component" value="Unassembled WGS sequence"/>
</dbReference>
<feature type="region of interest" description="Disordered" evidence="9">
    <location>
        <begin position="1842"/>
        <end position="1872"/>
    </location>
</feature>
<dbReference type="SMART" id="SM00404">
    <property type="entry name" value="PTPc_motif"/>
    <property type="match status" value="1"/>
</dbReference>
<dbReference type="InterPro" id="IPR004328">
    <property type="entry name" value="BRO1_dom"/>
</dbReference>
<evidence type="ECO:0000259" key="12">
    <source>
        <dbReference type="PROSITE" id="PS50195"/>
    </source>
</evidence>
<dbReference type="FunFam" id="1.20.1270.60:FF:000008">
    <property type="entry name" value="Sorting nexin"/>
    <property type="match status" value="1"/>
</dbReference>
<gene>
    <name evidence="14" type="ORF">Cfor_04780</name>
</gene>
<dbReference type="Pfam" id="PF09325">
    <property type="entry name" value="Vps5"/>
    <property type="match status" value="1"/>
</dbReference>
<dbReference type="PROSITE" id="PS50195">
    <property type="entry name" value="PX"/>
    <property type="match status" value="1"/>
</dbReference>
<dbReference type="Pfam" id="PF03097">
    <property type="entry name" value="BRO1"/>
    <property type="match status" value="1"/>
</dbReference>
<keyword evidence="8" id="KW-0175">Coiled coil</keyword>
<dbReference type="Pfam" id="PF13949">
    <property type="entry name" value="ALIX_LYPXL_bnd"/>
    <property type="match status" value="1"/>
</dbReference>
<dbReference type="Pfam" id="PF00102">
    <property type="entry name" value="Y_phosphatase"/>
    <property type="match status" value="1"/>
</dbReference>
<feature type="region of interest" description="Disordered" evidence="9">
    <location>
        <begin position="1310"/>
        <end position="1334"/>
    </location>
</feature>
<dbReference type="SMART" id="SM01041">
    <property type="entry name" value="BRO1"/>
    <property type="match status" value="1"/>
</dbReference>
<feature type="non-terminal residue" evidence="14">
    <location>
        <position position="2246"/>
    </location>
</feature>
<dbReference type="InterPro" id="IPR001683">
    <property type="entry name" value="PX_dom"/>
</dbReference>
<dbReference type="GO" id="GO:0005768">
    <property type="term" value="C:endosome"/>
    <property type="evidence" value="ECO:0007669"/>
    <property type="project" value="UniProtKB-SubCell"/>
</dbReference>
<dbReference type="FunFam" id="3.30.1520.10:FF:000001">
    <property type="entry name" value="Sorting nexin"/>
    <property type="match status" value="1"/>
</dbReference>
<feature type="compositionally biased region" description="Low complexity" evidence="9">
    <location>
        <begin position="1316"/>
        <end position="1334"/>
    </location>
</feature>
<dbReference type="EMBL" id="BLKM01004639">
    <property type="protein sequence ID" value="GFG31978.1"/>
    <property type="molecule type" value="Genomic_DNA"/>
</dbReference>
<keyword evidence="5" id="KW-0963">Cytoplasm</keyword>
<dbReference type="InterPro" id="IPR000242">
    <property type="entry name" value="PTP_cat"/>
</dbReference>
<evidence type="ECO:0000259" key="10">
    <source>
        <dbReference type="PROSITE" id="PS50055"/>
    </source>
</evidence>
<evidence type="ECO:0000256" key="5">
    <source>
        <dbReference type="ARBA" id="ARBA00022490"/>
    </source>
</evidence>
<dbReference type="Gene3D" id="1.25.40.280">
    <property type="entry name" value="alix/aip1 like domains"/>
    <property type="match status" value="1"/>
</dbReference>
<proteinExistence type="inferred from homology"/>
<feature type="region of interest" description="Disordered" evidence="9">
    <location>
        <begin position="1783"/>
        <end position="1806"/>
    </location>
</feature>
<reference evidence="15" key="1">
    <citation type="submission" date="2020-01" db="EMBL/GenBank/DDBJ databases">
        <title>Draft genome sequence of the Termite Coptotermes fromosanus.</title>
        <authorList>
            <person name="Itakura S."/>
            <person name="Yosikawa Y."/>
            <person name="Umezawa K."/>
        </authorList>
    </citation>
    <scope>NUCLEOTIDE SEQUENCE [LARGE SCALE GENOMIC DNA]</scope>
</reference>
<name>A0A6L2PN48_COPFO</name>
<evidence type="ECO:0000256" key="1">
    <source>
        <dbReference type="ARBA" id="ARBA00004177"/>
    </source>
</evidence>
<feature type="region of interest" description="Disordered" evidence="9">
    <location>
        <begin position="781"/>
        <end position="838"/>
    </location>
</feature>
<dbReference type="InterPro" id="IPR000387">
    <property type="entry name" value="Tyr_Pase_dom"/>
</dbReference>
<evidence type="ECO:0000256" key="4">
    <source>
        <dbReference type="ARBA" id="ARBA00022448"/>
    </source>
</evidence>
<feature type="compositionally biased region" description="Basic and acidic residues" evidence="9">
    <location>
        <begin position="1461"/>
        <end position="1475"/>
    </location>
</feature>
<evidence type="ECO:0000313" key="14">
    <source>
        <dbReference type="EMBL" id="GFG31978.1"/>
    </source>
</evidence>
<dbReference type="PROSITE" id="PS50055">
    <property type="entry name" value="TYR_PHOSPHATASE_PTP"/>
    <property type="match status" value="1"/>
</dbReference>
<evidence type="ECO:0000256" key="2">
    <source>
        <dbReference type="ARBA" id="ARBA00004496"/>
    </source>
</evidence>
<feature type="domain" description="BRO1" evidence="13">
    <location>
        <begin position="8"/>
        <end position="403"/>
    </location>
</feature>
<evidence type="ECO:0000256" key="3">
    <source>
        <dbReference type="ARBA" id="ARBA00010883"/>
    </source>
</evidence>
<sequence>MEAVPRLPMLSFDLKVSTEAASFGPKLKQYIRDVYHEDPETYSNEVHTLEGLRAVAVCAVRDVTGCSALKRYYCQLHFLQSRFPMAKDGAAAVPFTWRDVYAGMVCTLADIRFEMVSILYNIGALHSQLGASDSRVTADGMKLSCTHFQCAAWAFQHLKDAFPQPAGVDLAPDVMQFMYHLCLAQAQECILEKSMMDNRKATIIAKVAVQIVDYYNLAANTLDLISSDECSVSEILGSKIYKKWKRYVKFKVAYHSCVSLLYQGQQAEEQQKMGERVAFYQAASEKLEEAMKCSKGMDNIEAINESLTFTMDVVEGKKKAAKNENEFIYHEEVPDKDALPDVRGASLVKGIPFNVNDPEVSGPDIFARLVPMKAHEASSLYSEEKAKLLRRVGGLIDEKDQELVTFMTALQLDHLNIYSEPDRLPQELVDRCAALSAKPNTIQNLQEETREKEYQDIMGKRPPSIVATDLKREANKYQEAHAKASESNQTLHKAMTLHVSNLKVLSLPLDEVQKHIPTVTVLNCKCSQLFISYSCLAPIDESSVREMQHLVGKVEEMKQQRVMLATQLRESTCQDDITRQLVTRTGESLDTVFSQEMQKHQRYVSLIEQNLAAQDNILKALTEAYARYAGTRKATNEILRKREATVSALVASYDAYEDLIAKSSKGLEFYRKLETNVSKLLQRVKSTCKVQDEEREQMLAKNNKIFLSAQTVTETERSATDSPVPSAGAPKLKDYLQNMKQGGTTSVGGYGSGYSSVSVGQVSGTYYNAYQVPAPVTSPQLSSCYDHPGPSSQLPTDSANSQQWVPAIRPAPLGSEGTSEQTATVNPEPSESKAPLPQQTYLYSTPTVTEDQSTGLKPVSGHLSTTYPGYNSTQYSYADPSTYSVALSPYVHQQQEPTFTQEHGKLQGYSQGSMSYMQQYNSSGHGVASRHVTGNSGTAGSSASSHSTDVNPYVNQGGIPQHTGSYAADVSQQYQPLQPTYQQGGTVYPSGTGASYLNVNQQLQDSVTYYMTAASHPEYSAGTYTSVQQAYPCSSNLQTPATSAVSSTPSHAYSVIPQTQLPSVSSGSTHDATAATLQYENNSQNTQAGFHGQADAAQTHQAVWHQQPQVSVYGVSSTSGTSIATAASASVTSNSVPCYGSEFHASTYGGSSSMVPLSNQQYYGHMQQQVQGSYLYPAVSSGYSSQQTAQVQPTISASASSSQFQYMAAAGASCYTNAGSYITSQTCSSQMSVDGHTFAAQYSTSQGVPSYQTPAYSQVSYYSLPYGYQYDVDGTVGTSPQGLHHVQQSSYTDSTVANQTPQSPMTYMQARGQNDSTTTTFSQQGSSGVPSSSVQALTCNGNGNMPSSNVDLLAGLDFSLNQAPLIPQQPVTTSVWQKDEHATKSVNSNIQQITSTVSSTHIPSTVAVTEKTDMSSELSTSEPDAAVSKLPQTIGLQGKKDSNQQMLVSKLELPKGNTNQEEGKLTPKTFGKDPYTDPEALNQFVQEVGKYEKFVEGLTTKTLNGPTPLDMKWKELLELQEKDAHKRSISVARCYPMKNRFPDILPYDHSRIELPSTKDDYINASYIKNLTHLAPPFIVTQAPLPSTYTDFWTMVWEQQVEVIVCLLSDSELEGQVYWPVEKGQELAMGKMKLTLQSSNARSHWIERIVSVCAPESRATRVIVHLQFTAWPGSSFPASPGPFLSFVSETLNFYSQQRGSCHPVVVHCLSGVGRTGLFCLVTAAVCDIQAGHGLLDLVTTTACMSTHRKGSLRDREHLKFAYQAVLYYAQDLLMKRGILTSRSTFDDKRSRGGKSHTRHPSEDFLLGPPTDLSQLQSGIEKMGLVVTNSSSSSELNCDGEAMQIQTPGSRQSTVSSRRSSAGSVVVSRSSSPSPCLETVDLTDNSLMVDISDALSEKDKVKFTVHTKTTLPEFQKPEFLVVRQHEEFVWLHDRFEEIEEYAGYIIPPAPPRPDFDASREKLQKLGEGEGTMTKEEFNKMKQELEAEYLATFKKTVAMHEVFLCRLANHPVFRNDHNFRVFLEYDQDLCVRGKNKMEVIGGLMKSLTKTTDEFLLSATVKDVNDFFEQEKNFLIDYHAHLKDATAKADRMTKRHKDVADSYIKISTGLVQLSTIDGSDLAKFLTKVAETFEKARKIEGRVASDEDLKLSDTLRYYMRDSFAAKRLLYRRLRCLANYENANRNLEKARAKNKDVHAVSIAELAQQQACEKFEQMSDKGKEELMDFKTRRVAAFRKNLVDLAELELKHAK</sequence>
<dbReference type="Gene3D" id="1.20.140.50">
    <property type="entry name" value="alix/aip1 like domains"/>
    <property type="match status" value="1"/>
</dbReference>
<feature type="compositionally biased region" description="Polar residues" evidence="9">
    <location>
        <begin position="790"/>
        <end position="804"/>
    </location>
</feature>
<dbReference type="InterPro" id="IPR027267">
    <property type="entry name" value="AH/BAR_dom_sf"/>
</dbReference>
<dbReference type="GO" id="GO:0004725">
    <property type="term" value="F:protein tyrosine phosphatase activity"/>
    <property type="evidence" value="ECO:0007669"/>
    <property type="project" value="InterPro"/>
</dbReference>
<comment type="similarity">
    <text evidence="3">Belongs to the sorting nexin family.</text>
</comment>
<dbReference type="Gene3D" id="3.90.190.10">
    <property type="entry name" value="Protein tyrosine phosphatase superfamily"/>
    <property type="match status" value="1"/>
</dbReference>
<dbReference type="Gene3D" id="3.30.1520.10">
    <property type="entry name" value="Phox-like domain"/>
    <property type="match status" value="1"/>
</dbReference>
<dbReference type="Pfam" id="PF00787">
    <property type="entry name" value="PX"/>
    <property type="match status" value="1"/>
</dbReference>
<dbReference type="PROSITE" id="PS50056">
    <property type="entry name" value="TYR_PHOSPHATASE_2"/>
    <property type="match status" value="1"/>
</dbReference>
<dbReference type="CDD" id="cd06892">
    <property type="entry name" value="PX_SNX5_like"/>
    <property type="match status" value="1"/>
</dbReference>
<dbReference type="InterPro" id="IPR016130">
    <property type="entry name" value="Tyr_Pase_AS"/>
</dbReference>
<dbReference type="FunCoup" id="A0A6L2PN48">
    <property type="interactions" value="918"/>
</dbReference>
<dbReference type="PRINTS" id="PR00700">
    <property type="entry name" value="PRTYPHPHTASE"/>
</dbReference>
<dbReference type="SUPFAM" id="SSF64268">
    <property type="entry name" value="PX domain"/>
    <property type="match status" value="1"/>
</dbReference>
<feature type="region of interest" description="Disordered" evidence="9">
    <location>
        <begin position="1451"/>
        <end position="1476"/>
    </location>
</feature>
<keyword evidence="6" id="KW-0967">Endosome</keyword>
<protein>
    <recommendedName>
        <fullName evidence="16">Tyrosine-protein phosphatase non-receptor type 23</fullName>
    </recommendedName>
</protein>
<dbReference type="SMART" id="SM00194">
    <property type="entry name" value="PTPc"/>
    <property type="match status" value="1"/>
</dbReference>
<dbReference type="InterPro" id="IPR029021">
    <property type="entry name" value="Prot-tyrosine_phosphatase-like"/>
</dbReference>
<dbReference type="GO" id="GO:0032456">
    <property type="term" value="P:endocytic recycling"/>
    <property type="evidence" value="ECO:0007669"/>
    <property type="project" value="TreeGrafter"/>
</dbReference>
<dbReference type="PROSITE" id="PS00383">
    <property type="entry name" value="TYR_PHOSPHATASE_1"/>
    <property type="match status" value="1"/>
</dbReference>
<feature type="compositionally biased region" description="Low complexity" evidence="9">
    <location>
        <begin position="1848"/>
        <end position="1872"/>
    </location>
</feature>
<evidence type="ECO:0000256" key="6">
    <source>
        <dbReference type="ARBA" id="ARBA00022753"/>
    </source>
</evidence>
<dbReference type="GO" id="GO:0035091">
    <property type="term" value="F:phosphatidylinositol binding"/>
    <property type="evidence" value="ECO:0007669"/>
    <property type="project" value="InterPro"/>
</dbReference>
<keyword evidence="7" id="KW-0653">Protein transport</keyword>
<evidence type="ECO:0000256" key="8">
    <source>
        <dbReference type="SAM" id="Coils"/>
    </source>
</evidence>
<feature type="region of interest" description="Disordered" evidence="9">
    <location>
        <begin position="920"/>
        <end position="948"/>
    </location>
</feature>
<dbReference type="PROSITE" id="PS51180">
    <property type="entry name" value="BRO1"/>
    <property type="match status" value="1"/>
</dbReference>
<dbReference type="InParanoid" id="A0A6L2PN48"/>
<dbReference type="InterPro" id="IPR003595">
    <property type="entry name" value="Tyr_Pase_cat"/>
</dbReference>
<dbReference type="GO" id="GO:0048666">
    <property type="term" value="P:neuron development"/>
    <property type="evidence" value="ECO:0007669"/>
    <property type="project" value="UniProtKB-ARBA"/>
</dbReference>
<evidence type="ECO:0000313" key="15">
    <source>
        <dbReference type="Proteomes" id="UP000502823"/>
    </source>
</evidence>
<evidence type="ECO:0008006" key="16">
    <source>
        <dbReference type="Google" id="ProtNLM"/>
    </source>
</evidence>
<feature type="domain" description="Tyrosine specific protein phosphatases" evidence="11">
    <location>
        <begin position="1680"/>
        <end position="1758"/>
    </location>
</feature>
<dbReference type="PANTHER" id="PTHR23030">
    <property type="entry name" value="PCD6 INTERACTING PROTEIN-RELATED"/>
    <property type="match status" value="1"/>
</dbReference>